<dbReference type="EMBL" id="CP092472">
    <property type="protein sequence ID" value="UVI40873.1"/>
    <property type="molecule type" value="Genomic_DNA"/>
</dbReference>
<reference evidence="1" key="1">
    <citation type="submission" date="2022-02" db="EMBL/GenBank/DDBJ databases">
        <title>Qipengyuania spongiae sp. nov., isolated from marine sponge.</title>
        <authorList>
            <person name="Li Z."/>
            <person name="Zhang M."/>
        </authorList>
    </citation>
    <scope>NUCLEOTIDE SEQUENCE</scope>
    <source>
        <strain evidence="1">PHS-Z21</strain>
        <plasmid evidence="1">unnamed</plasmid>
    </source>
</reference>
<name>A0ABY5T272_9SPHN</name>
<keyword evidence="2" id="KW-1185">Reference proteome</keyword>
<dbReference type="Proteomes" id="UP001065265">
    <property type="component" value="Plasmid unnamed"/>
</dbReference>
<proteinExistence type="predicted"/>
<protein>
    <submittedName>
        <fullName evidence="1">Uncharacterized protein</fullName>
    </submittedName>
</protein>
<gene>
    <name evidence="1" type="ORF">L1F33_14545</name>
</gene>
<evidence type="ECO:0000313" key="1">
    <source>
        <dbReference type="EMBL" id="UVI40873.1"/>
    </source>
</evidence>
<keyword evidence="1" id="KW-0614">Plasmid</keyword>
<accession>A0ABY5T272</accession>
<organism evidence="1 2">
    <name type="scientific">Qipengyuania spongiae</name>
    <dbReference type="NCBI Taxonomy" id="2909673"/>
    <lineage>
        <taxon>Bacteria</taxon>
        <taxon>Pseudomonadati</taxon>
        <taxon>Pseudomonadota</taxon>
        <taxon>Alphaproteobacteria</taxon>
        <taxon>Sphingomonadales</taxon>
        <taxon>Erythrobacteraceae</taxon>
        <taxon>Qipengyuania</taxon>
    </lineage>
</organism>
<evidence type="ECO:0000313" key="2">
    <source>
        <dbReference type="Proteomes" id="UP001065265"/>
    </source>
</evidence>
<sequence>MKVADGMLQVWSQQQAIIRAQARLRDLTGGKRSLVDELLAERRAEAAGEDGPA</sequence>
<geneLocation type="plasmid" evidence="1 2">
    <name>unnamed</name>
</geneLocation>